<accession>A0A183EH48</accession>
<evidence type="ECO:0000313" key="3">
    <source>
        <dbReference type="WBParaSite" id="GPUH_0002031401-mRNA-1"/>
    </source>
</evidence>
<reference evidence="1 2" key="2">
    <citation type="submission" date="2018-11" db="EMBL/GenBank/DDBJ databases">
        <authorList>
            <consortium name="Pathogen Informatics"/>
        </authorList>
    </citation>
    <scope>NUCLEOTIDE SEQUENCE [LARGE SCALE GENOMIC DNA]</scope>
</reference>
<dbReference type="OrthoDB" id="9602067at2759"/>
<evidence type="ECO:0000313" key="1">
    <source>
        <dbReference type="EMBL" id="VDN35720.1"/>
    </source>
</evidence>
<name>A0A183EH48_9BILA</name>
<reference evidence="3" key="1">
    <citation type="submission" date="2016-06" db="UniProtKB">
        <authorList>
            <consortium name="WormBaseParasite"/>
        </authorList>
    </citation>
    <scope>IDENTIFICATION</scope>
</reference>
<protein>
    <submittedName>
        <fullName evidence="3">DUF4123 domain-containing protein</fullName>
    </submittedName>
</protein>
<sequence>MYLPPSQLWLGVYFRLSQEFTEFLAWISSEGREADVFIQHIPGYLTLQCQNDDILGITLILQWLPNAALEKNPAR</sequence>
<dbReference type="AlphaFoldDB" id="A0A183EH48"/>
<proteinExistence type="predicted"/>
<gene>
    <name evidence="1" type="ORF">GPUH_LOCUS20290</name>
</gene>
<keyword evidence="2" id="KW-1185">Reference proteome</keyword>
<dbReference type="Proteomes" id="UP000271098">
    <property type="component" value="Unassembled WGS sequence"/>
</dbReference>
<dbReference type="WBParaSite" id="GPUH_0002031401-mRNA-1">
    <property type="protein sequence ID" value="GPUH_0002031401-mRNA-1"/>
    <property type="gene ID" value="GPUH_0002031401"/>
</dbReference>
<evidence type="ECO:0000313" key="2">
    <source>
        <dbReference type="Proteomes" id="UP000271098"/>
    </source>
</evidence>
<dbReference type="EMBL" id="UYRT01090126">
    <property type="protein sequence ID" value="VDN35720.1"/>
    <property type="molecule type" value="Genomic_DNA"/>
</dbReference>
<organism evidence="3">
    <name type="scientific">Gongylonema pulchrum</name>
    <dbReference type="NCBI Taxonomy" id="637853"/>
    <lineage>
        <taxon>Eukaryota</taxon>
        <taxon>Metazoa</taxon>
        <taxon>Ecdysozoa</taxon>
        <taxon>Nematoda</taxon>
        <taxon>Chromadorea</taxon>
        <taxon>Rhabditida</taxon>
        <taxon>Spirurina</taxon>
        <taxon>Spiruromorpha</taxon>
        <taxon>Spiruroidea</taxon>
        <taxon>Gongylonematidae</taxon>
        <taxon>Gongylonema</taxon>
    </lineage>
</organism>